<keyword evidence="12" id="KW-1185">Reference proteome</keyword>
<evidence type="ECO:0000313" key="11">
    <source>
        <dbReference type="Ensembl" id="ENSGWIP00000026218.1"/>
    </source>
</evidence>
<dbReference type="AlphaFoldDB" id="A0A8C5ESE5"/>
<dbReference type="InterPro" id="IPR036241">
    <property type="entry name" value="NSFL1C_SEP_dom_sf"/>
</dbReference>
<dbReference type="SUPFAM" id="SSF102848">
    <property type="entry name" value="NSFL1 (p97 ATPase) cofactor p47, SEP domain"/>
    <property type="match status" value="1"/>
</dbReference>
<dbReference type="FunFam" id="3.30.420.210:FF:000003">
    <property type="entry name" value="UBX domain protein 11"/>
    <property type="match status" value="1"/>
</dbReference>
<proteinExistence type="predicted"/>
<evidence type="ECO:0000313" key="12">
    <source>
        <dbReference type="Proteomes" id="UP000694680"/>
    </source>
</evidence>
<evidence type="ECO:0000256" key="5">
    <source>
        <dbReference type="ARBA" id="ARBA00059434"/>
    </source>
</evidence>
<dbReference type="Gene3D" id="3.30.420.210">
    <property type="entry name" value="SEP domain"/>
    <property type="match status" value="1"/>
</dbReference>
<reference evidence="11" key="3">
    <citation type="submission" date="2025-09" db="UniProtKB">
        <authorList>
            <consortium name="Ensembl"/>
        </authorList>
    </citation>
    <scope>IDENTIFICATION</scope>
</reference>
<accession>A0A8C5ESE5</accession>
<organism evidence="11 12">
    <name type="scientific">Gouania willdenowi</name>
    <name type="common">Blunt-snouted clingfish</name>
    <name type="synonym">Lepadogaster willdenowi</name>
    <dbReference type="NCBI Taxonomy" id="441366"/>
    <lineage>
        <taxon>Eukaryota</taxon>
        <taxon>Metazoa</taxon>
        <taxon>Chordata</taxon>
        <taxon>Craniata</taxon>
        <taxon>Vertebrata</taxon>
        <taxon>Euteleostomi</taxon>
        <taxon>Actinopterygii</taxon>
        <taxon>Neopterygii</taxon>
        <taxon>Teleostei</taxon>
        <taxon>Neoteleostei</taxon>
        <taxon>Acanthomorphata</taxon>
        <taxon>Ovalentaria</taxon>
        <taxon>Blenniimorphae</taxon>
        <taxon>Blenniiformes</taxon>
        <taxon>Gobiesocoidei</taxon>
        <taxon>Gobiesocidae</taxon>
        <taxon>Gobiesocinae</taxon>
        <taxon>Gouania</taxon>
    </lineage>
</organism>
<protein>
    <recommendedName>
        <fullName evidence="7">UBX domain-containing protein 11</fullName>
    </recommendedName>
    <alternativeName>
        <fullName evidence="9">Socius</fullName>
    </alternativeName>
    <alternativeName>
        <fullName evidence="8">UBX domain-containing protein 5</fullName>
    </alternativeName>
</protein>
<feature type="domain" description="SEP" evidence="10">
    <location>
        <begin position="77"/>
        <end position="140"/>
    </location>
</feature>
<dbReference type="PROSITE" id="PS51399">
    <property type="entry name" value="SEP"/>
    <property type="match status" value="1"/>
</dbReference>
<evidence type="ECO:0000259" key="10">
    <source>
        <dbReference type="PROSITE" id="PS51399"/>
    </source>
</evidence>
<evidence type="ECO:0000256" key="7">
    <source>
        <dbReference type="ARBA" id="ARBA00073759"/>
    </source>
</evidence>
<keyword evidence="2" id="KW-0963">Cytoplasm</keyword>
<evidence type="ECO:0000256" key="8">
    <source>
        <dbReference type="ARBA" id="ARBA00075811"/>
    </source>
</evidence>
<comment type="subcellular location">
    <subcellularLocation>
        <location evidence="1">Cytoplasm</location>
        <location evidence="1">Cytoskeleton</location>
    </subcellularLocation>
</comment>
<evidence type="ECO:0000256" key="4">
    <source>
        <dbReference type="ARBA" id="ARBA00023212"/>
    </source>
</evidence>
<comment type="subunit">
    <text evidence="6">Interacts with GNA12, GNA13, RND1, RND2 and RND3.</text>
</comment>
<keyword evidence="3" id="KW-0175">Coiled coil</keyword>
<evidence type="ECO:0000256" key="6">
    <source>
        <dbReference type="ARBA" id="ARBA00062345"/>
    </source>
</evidence>
<dbReference type="GO" id="GO:0043161">
    <property type="term" value="P:proteasome-mediated ubiquitin-dependent protein catabolic process"/>
    <property type="evidence" value="ECO:0007669"/>
    <property type="project" value="TreeGrafter"/>
</dbReference>
<evidence type="ECO:0000256" key="3">
    <source>
        <dbReference type="ARBA" id="ARBA00023054"/>
    </source>
</evidence>
<dbReference type="Proteomes" id="UP000694680">
    <property type="component" value="Chromosome 16"/>
</dbReference>
<comment type="function">
    <text evidence="5">May be involved in the reorganization of actin cytoskeleton mediated by RND1, RND2 and RND3. Promotes RHOA activation mediated by GNA12 and GNA13.</text>
</comment>
<dbReference type="GO" id="GO:0043130">
    <property type="term" value="F:ubiquitin binding"/>
    <property type="evidence" value="ECO:0007669"/>
    <property type="project" value="TreeGrafter"/>
</dbReference>
<dbReference type="PANTHER" id="PTHR23333">
    <property type="entry name" value="UBX DOMAIN CONTAINING PROTEIN"/>
    <property type="match status" value="1"/>
</dbReference>
<dbReference type="Pfam" id="PF08059">
    <property type="entry name" value="SEP"/>
    <property type="match status" value="1"/>
</dbReference>
<evidence type="ECO:0000256" key="2">
    <source>
        <dbReference type="ARBA" id="ARBA00022490"/>
    </source>
</evidence>
<dbReference type="GO" id="GO:0005856">
    <property type="term" value="C:cytoskeleton"/>
    <property type="evidence" value="ECO:0007669"/>
    <property type="project" value="UniProtKB-SubCell"/>
</dbReference>
<dbReference type="InterPro" id="IPR012989">
    <property type="entry name" value="SEP_domain"/>
</dbReference>
<sequence>MWSTCDWLQAFLSDYGLIWVGDKDDSADCDTAGTSANQLYHMDFDLVLQRISDLNILAGKGEYFVQTTATGARLAEKDPIKLSLYSNGIIMLDGPFRSYEEPSTQWCLQDLMDGFFPAELKDRFPDGVPFQVPIRPQMFSSENGRMCVSLGFFLHRLRIGVMKSSHPNWTHFQEKDVLFVAIEVVMALI</sequence>
<dbReference type="Ensembl" id="ENSGWIT00000028629.1">
    <property type="protein sequence ID" value="ENSGWIP00000026218.1"/>
    <property type="gene ID" value="ENSGWIG00000013762.1"/>
</dbReference>
<reference evidence="11" key="2">
    <citation type="submission" date="2025-08" db="UniProtKB">
        <authorList>
            <consortium name="Ensembl"/>
        </authorList>
    </citation>
    <scope>IDENTIFICATION</scope>
</reference>
<dbReference type="PANTHER" id="PTHR23333:SF4">
    <property type="entry name" value="UBX DOMAIN-CONTAINING PROTEIN 11"/>
    <property type="match status" value="1"/>
</dbReference>
<evidence type="ECO:0000256" key="1">
    <source>
        <dbReference type="ARBA" id="ARBA00004245"/>
    </source>
</evidence>
<keyword evidence="4" id="KW-0206">Cytoskeleton</keyword>
<reference evidence="11" key="1">
    <citation type="submission" date="2020-06" db="EMBL/GenBank/DDBJ databases">
        <authorList>
            <consortium name="Wellcome Sanger Institute Data Sharing"/>
        </authorList>
    </citation>
    <scope>NUCLEOTIDE SEQUENCE [LARGE SCALE GENOMIC DNA]</scope>
</reference>
<evidence type="ECO:0000256" key="9">
    <source>
        <dbReference type="ARBA" id="ARBA00081109"/>
    </source>
</evidence>
<name>A0A8C5ESE5_GOUWI</name>